<gene>
    <name evidence="2" type="ORF">GBAR_LOCUS9935</name>
</gene>
<accession>A0AA35WJM0</accession>
<evidence type="ECO:0000313" key="3">
    <source>
        <dbReference type="Proteomes" id="UP001174909"/>
    </source>
</evidence>
<feature type="region of interest" description="Disordered" evidence="1">
    <location>
        <begin position="35"/>
        <end position="71"/>
    </location>
</feature>
<dbReference type="EMBL" id="CASHTH010001502">
    <property type="protein sequence ID" value="CAI8016167.1"/>
    <property type="molecule type" value="Genomic_DNA"/>
</dbReference>
<protein>
    <submittedName>
        <fullName evidence="2">Uncharacterized protein</fullName>
    </submittedName>
</protein>
<reference evidence="2" key="1">
    <citation type="submission" date="2023-03" db="EMBL/GenBank/DDBJ databases">
        <authorList>
            <person name="Steffen K."/>
            <person name="Cardenas P."/>
        </authorList>
    </citation>
    <scope>NUCLEOTIDE SEQUENCE</scope>
</reference>
<feature type="non-terminal residue" evidence="2">
    <location>
        <position position="1"/>
    </location>
</feature>
<evidence type="ECO:0000313" key="2">
    <source>
        <dbReference type="EMBL" id="CAI8016167.1"/>
    </source>
</evidence>
<feature type="compositionally biased region" description="Polar residues" evidence="1">
    <location>
        <begin position="60"/>
        <end position="71"/>
    </location>
</feature>
<sequence length="199" mass="21307">YPSLSLPLSFFSCPFFSSLFHFSFFYSPPPLAVQGSPSSTHTHTRTHPHTPRSGGARYPGNNSPRIRPSASSNVYTHTSFATPDIHTAVSSSYMLTQQPAGGGMAGLLRPSLHTGFSQYGLPPGPLMGMPQFIASPHSSMIGGAAQQQFPIMQQHQLFQSGQTIVTPQGLVIPHTQPVFPLSPMHQSQIVAAVTPGVPM</sequence>
<dbReference type="Proteomes" id="UP001174909">
    <property type="component" value="Unassembled WGS sequence"/>
</dbReference>
<dbReference type="AlphaFoldDB" id="A0AA35WJM0"/>
<evidence type="ECO:0000256" key="1">
    <source>
        <dbReference type="SAM" id="MobiDB-lite"/>
    </source>
</evidence>
<proteinExistence type="predicted"/>
<comment type="caution">
    <text evidence="2">The sequence shown here is derived from an EMBL/GenBank/DDBJ whole genome shotgun (WGS) entry which is preliminary data.</text>
</comment>
<keyword evidence="3" id="KW-1185">Reference proteome</keyword>
<name>A0AA35WJM0_GEOBA</name>
<organism evidence="2 3">
    <name type="scientific">Geodia barretti</name>
    <name type="common">Barrett's horny sponge</name>
    <dbReference type="NCBI Taxonomy" id="519541"/>
    <lineage>
        <taxon>Eukaryota</taxon>
        <taxon>Metazoa</taxon>
        <taxon>Porifera</taxon>
        <taxon>Demospongiae</taxon>
        <taxon>Heteroscleromorpha</taxon>
        <taxon>Tetractinellida</taxon>
        <taxon>Astrophorina</taxon>
        <taxon>Geodiidae</taxon>
        <taxon>Geodia</taxon>
    </lineage>
</organism>